<keyword evidence="5" id="KW-0067">ATP-binding</keyword>
<feature type="domain" description="Aminoacyl-transfer RNA synthetases class-II family profile" evidence="11">
    <location>
        <begin position="87"/>
        <end position="373"/>
    </location>
</feature>
<evidence type="ECO:0000256" key="9">
    <source>
        <dbReference type="ARBA" id="ARBA00047671"/>
    </source>
</evidence>
<dbReference type="PANTHER" id="PTHR42753:SF2">
    <property type="entry name" value="PROLINE--TRNA LIGASE"/>
    <property type="match status" value="1"/>
</dbReference>
<evidence type="ECO:0000256" key="3">
    <source>
        <dbReference type="ARBA" id="ARBA00022598"/>
    </source>
</evidence>
<keyword evidence="4" id="KW-0547">Nucleotide-binding</keyword>
<dbReference type="PRINTS" id="PR01046">
    <property type="entry name" value="TRNASYNTHPRO"/>
</dbReference>
<dbReference type="Pfam" id="PF00587">
    <property type="entry name" value="tRNA-synt_2b"/>
    <property type="match status" value="1"/>
</dbReference>
<dbReference type="Gene3D" id="3.30.930.10">
    <property type="entry name" value="Bira Bifunctional Protein, Domain 2"/>
    <property type="match status" value="1"/>
</dbReference>
<evidence type="ECO:0000313" key="13">
    <source>
        <dbReference type="Proteomes" id="UP000789739"/>
    </source>
</evidence>
<name>A0A9N9AJ38_9GLOM</name>
<dbReference type="NCBIfam" id="TIGR00409">
    <property type="entry name" value="proS_fam_II"/>
    <property type="match status" value="1"/>
</dbReference>
<dbReference type="InterPro" id="IPR002316">
    <property type="entry name" value="Pro-tRNA-ligase_IIa"/>
</dbReference>
<evidence type="ECO:0000256" key="4">
    <source>
        <dbReference type="ARBA" id="ARBA00022741"/>
    </source>
</evidence>
<keyword evidence="3" id="KW-0436">Ligase</keyword>
<dbReference type="InterPro" id="IPR006195">
    <property type="entry name" value="aa-tRNA-synth_II"/>
</dbReference>
<dbReference type="InterPro" id="IPR033730">
    <property type="entry name" value="ProRS_core_prok"/>
</dbReference>
<accession>A0A9N9AJ38</accession>
<dbReference type="InterPro" id="IPR045864">
    <property type="entry name" value="aa-tRNA-synth_II/BPL/LPL"/>
</dbReference>
<dbReference type="AlphaFoldDB" id="A0A9N9AJ38"/>
<dbReference type="EC" id="6.1.1.15" evidence="2"/>
<dbReference type="InterPro" id="IPR004500">
    <property type="entry name" value="Pro-tRNA-synth_IIa_bac-type"/>
</dbReference>
<evidence type="ECO:0000256" key="6">
    <source>
        <dbReference type="ARBA" id="ARBA00022917"/>
    </source>
</evidence>
<dbReference type="Proteomes" id="UP000789739">
    <property type="component" value="Unassembled WGS sequence"/>
</dbReference>
<organism evidence="12 13">
    <name type="scientific">Paraglomus brasilianum</name>
    <dbReference type="NCBI Taxonomy" id="144538"/>
    <lineage>
        <taxon>Eukaryota</taxon>
        <taxon>Fungi</taxon>
        <taxon>Fungi incertae sedis</taxon>
        <taxon>Mucoromycota</taxon>
        <taxon>Glomeromycotina</taxon>
        <taxon>Glomeromycetes</taxon>
        <taxon>Paraglomerales</taxon>
        <taxon>Paraglomeraceae</taxon>
        <taxon>Paraglomus</taxon>
    </lineage>
</organism>
<evidence type="ECO:0000256" key="2">
    <source>
        <dbReference type="ARBA" id="ARBA00012831"/>
    </source>
</evidence>
<dbReference type="FunFam" id="3.30.930.10:FF:000042">
    <property type="entry name" value="probable proline--tRNA ligase, mitochondrial"/>
    <property type="match status" value="1"/>
</dbReference>
<evidence type="ECO:0000256" key="5">
    <source>
        <dbReference type="ARBA" id="ARBA00022840"/>
    </source>
</evidence>
<reference evidence="12" key="1">
    <citation type="submission" date="2021-06" db="EMBL/GenBank/DDBJ databases">
        <authorList>
            <person name="Kallberg Y."/>
            <person name="Tangrot J."/>
            <person name="Rosling A."/>
        </authorList>
    </citation>
    <scope>NUCLEOTIDE SEQUENCE</scope>
    <source>
        <strain evidence="12">BR232B</strain>
    </source>
</reference>
<evidence type="ECO:0000259" key="11">
    <source>
        <dbReference type="PROSITE" id="PS50862"/>
    </source>
</evidence>
<keyword evidence="6" id="KW-0648">Protein biosynthesis</keyword>
<keyword evidence="7" id="KW-0030">Aminoacyl-tRNA synthetase</keyword>
<comment type="catalytic activity">
    <reaction evidence="9">
        <text>tRNA(Pro) + L-proline + ATP = L-prolyl-tRNA(Pro) + AMP + diphosphate</text>
        <dbReference type="Rhea" id="RHEA:14305"/>
        <dbReference type="Rhea" id="RHEA-COMP:9700"/>
        <dbReference type="Rhea" id="RHEA-COMP:9702"/>
        <dbReference type="ChEBI" id="CHEBI:30616"/>
        <dbReference type="ChEBI" id="CHEBI:33019"/>
        <dbReference type="ChEBI" id="CHEBI:60039"/>
        <dbReference type="ChEBI" id="CHEBI:78442"/>
        <dbReference type="ChEBI" id="CHEBI:78532"/>
        <dbReference type="ChEBI" id="CHEBI:456215"/>
        <dbReference type="EC" id="6.1.1.15"/>
    </reaction>
</comment>
<dbReference type="SUPFAM" id="SSF55681">
    <property type="entry name" value="Class II aaRS and biotin synthetases"/>
    <property type="match status" value="1"/>
</dbReference>
<dbReference type="PROSITE" id="PS50862">
    <property type="entry name" value="AA_TRNA_LIGASE_II"/>
    <property type="match status" value="1"/>
</dbReference>
<dbReference type="Pfam" id="PF03129">
    <property type="entry name" value="HGTP_anticodon"/>
    <property type="match status" value="1"/>
</dbReference>
<comment type="caution">
    <text evidence="12">The sequence shown here is derived from an EMBL/GenBank/DDBJ whole genome shotgun (WGS) entry which is preliminary data.</text>
</comment>
<dbReference type="InterPro" id="IPR050062">
    <property type="entry name" value="Pro-tRNA_synthetase"/>
</dbReference>
<evidence type="ECO:0000256" key="10">
    <source>
        <dbReference type="ARBA" id="ARBA00071545"/>
    </source>
</evidence>
<keyword evidence="13" id="KW-1185">Reference proteome</keyword>
<dbReference type="GO" id="GO:0004827">
    <property type="term" value="F:proline-tRNA ligase activity"/>
    <property type="evidence" value="ECO:0007669"/>
    <property type="project" value="UniProtKB-EC"/>
</dbReference>
<dbReference type="OrthoDB" id="10267474at2759"/>
<dbReference type="CDD" id="cd00779">
    <property type="entry name" value="ProRS_core_prok"/>
    <property type="match status" value="1"/>
</dbReference>
<comment type="similarity">
    <text evidence="1">Belongs to the class-II aminoacyl-tRNA synthetase family.</text>
</comment>
<gene>
    <name evidence="12" type="ORF">PBRASI_LOCUS4099</name>
</gene>
<protein>
    <recommendedName>
        <fullName evidence="10">Probable proline--tRNA ligase, mitochondrial</fullName>
        <ecNumber evidence="2">6.1.1.15</ecNumber>
    </recommendedName>
    <alternativeName>
        <fullName evidence="8">Prolyl-tRNA synthetase</fullName>
    </alternativeName>
</protein>
<dbReference type="GO" id="GO:0005739">
    <property type="term" value="C:mitochondrion"/>
    <property type="evidence" value="ECO:0007669"/>
    <property type="project" value="TreeGrafter"/>
</dbReference>
<dbReference type="InterPro" id="IPR036621">
    <property type="entry name" value="Anticodon-bd_dom_sf"/>
</dbReference>
<dbReference type="SUPFAM" id="SSF52954">
    <property type="entry name" value="Class II aaRS ABD-related"/>
    <property type="match status" value="1"/>
</dbReference>
<dbReference type="PANTHER" id="PTHR42753">
    <property type="entry name" value="MITOCHONDRIAL RIBOSOME PROTEIN L39/PROLYL-TRNA LIGASE FAMILY MEMBER"/>
    <property type="match status" value="1"/>
</dbReference>
<evidence type="ECO:0000313" key="12">
    <source>
        <dbReference type="EMBL" id="CAG8530803.1"/>
    </source>
</evidence>
<dbReference type="InterPro" id="IPR002314">
    <property type="entry name" value="aa-tRNA-synt_IIb"/>
</dbReference>
<evidence type="ECO:0000256" key="1">
    <source>
        <dbReference type="ARBA" id="ARBA00008226"/>
    </source>
</evidence>
<dbReference type="GO" id="GO:0005524">
    <property type="term" value="F:ATP binding"/>
    <property type="evidence" value="ECO:0007669"/>
    <property type="project" value="UniProtKB-KW"/>
</dbReference>
<dbReference type="Gene3D" id="3.40.50.800">
    <property type="entry name" value="Anticodon-binding domain"/>
    <property type="match status" value="1"/>
</dbReference>
<evidence type="ECO:0000256" key="7">
    <source>
        <dbReference type="ARBA" id="ARBA00023146"/>
    </source>
</evidence>
<sequence>MSTYNTIRSSRFCSRSISRHYTHESLRCSSSTAGSSPRTLLSQLFLPTAKEVHEGTSKHTGQSHRLMIRAGLIRQSSSGIFSFLPFGLRSLRKVEKIIDEEMESIGAQKLSLPILLNANSWRQTGRWETVGSELFRLKDRKQSEFCLAPTHEEEITLLVAEEISSYRQLPLRLYQIGEYNHAYGQGRKYRDEMRPRSGLLRGREFMMKDLYTFDKTEEASMNTYEEVVDAYKRIFSRIGLPYVVAEADTGNIGGTTSHEFHFQSEAGEDVVFSCSNCGYMANEERAYGIKAGDLCTRCSADIPITSSRAIEVGHTFLLGTKYSSVLKAEFTPEDPVTPGERRPMQMGCYGLGLSRIVAAIVETSHDEHGIVWPFSVAPYRVCIVPGLKDVKVSDTVERLYDMLNDKKELKGEIVIDDRMGFSLGHRLKDAELVGYSWIIVLGKNFLEGGKIEVQDRKTRQKNYIEIDSVGDYVVNEYS</sequence>
<dbReference type="InterPro" id="IPR004154">
    <property type="entry name" value="Anticodon-bd"/>
</dbReference>
<evidence type="ECO:0000256" key="8">
    <source>
        <dbReference type="ARBA" id="ARBA00029731"/>
    </source>
</evidence>
<dbReference type="EMBL" id="CAJVPI010000404">
    <property type="protein sequence ID" value="CAG8530803.1"/>
    <property type="molecule type" value="Genomic_DNA"/>
</dbReference>
<dbReference type="GO" id="GO:0006433">
    <property type="term" value="P:prolyl-tRNA aminoacylation"/>
    <property type="evidence" value="ECO:0007669"/>
    <property type="project" value="InterPro"/>
</dbReference>
<proteinExistence type="inferred from homology"/>